<feature type="region of interest" description="Disordered" evidence="1">
    <location>
        <begin position="3594"/>
        <end position="3613"/>
    </location>
</feature>
<dbReference type="SUPFAM" id="SSF55486">
    <property type="entry name" value="Metalloproteases ('zincins'), catalytic domain"/>
    <property type="match status" value="1"/>
</dbReference>
<dbReference type="InterPro" id="IPR024079">
    <property type="entry name" value="MetalloPept_cat_dom_sf"/>
</dbReference>
<reference evidence="3 4" key="1">
    <citation type="submission" date="2018-02" db="EMBL/GenBank/DDBJ databases">
        <title>Comparative genomes isolates from brazilian mangrove.</title>
        <authorList>
            <person name="Araujo J.E."/>
            <person name="Taketani R.G."/>
            <person name="Silva M.C.P."/>
            <person name="Loureco M.V."/>
            <person name="Andreote F.D."/>
        </authorList>
    </citation>
    <scope>NUCLEOTIDE SEQUENCE [LARGE SCALE GENOMIC DNA]</scope>
    <source>
        <strain evidence="3 4">NAP PRIS-MGV</strain>
    </source>
</reference>
<dbReference type="InterPro" id="IPR011050">
    <property type="entry name" value="Pectin_lyase_fold/virulence"/>
</dbReference>
<feature type="compositionally biased region" description="Polar residues" evidence="1">
    <location>
        <begin position="2055"/>
        <end position="2065"/>
    </location>
</feature>
<dbReference type="Gene3D" id="2.60.120.380">
    <property type="match status" value="3"/>
</dbReference>
<dbReference type="Gene3D" id="3.40.390.10">
    <property type="entry name" value="Collagenase (Catalytic Domain)"/>
    <property type="match status" value="1"/>
</dbReference>
<dbReference type="Pfam" id="PF20009">
    <property type="entry name" value="GEVED"/>
    <property type="match status" value="1"/>
</dbReference>
<protein>
    <recommendedName>
        <fullName evidence="2">GEVED domain-containing protein</fullName>
    </recommendedName>
</protein>
<dbReference type="EMBL" id="PUIB01000007">
    <property type="protein sequence ID" value="PQO40872.1"/>
    <property type="molecule type" value="Genomic_DNA"/>
</dbReference>
<evidence type="ECO:0000313" key="4">
    <source>
        <dbReference type="Proteomes" id="UP000239388"/>
    </source>
</evidence>
<feature type="domain" description="GEVED" evidence="2">
    <location>
        <begin position="4085"/>
        <end position="4171"/>
    </location>
</feature>
<evidence type="ECO:0000313" key="3">
    <source>
        <dbReference type="EMBL" id="PQO40872.1"/>
    </source>
</evidence>
<name>A0A2S8G8T2_9BACT</name>
<feature type="region of interest" description="Disordered" evidence="1">
    <location>
        <begin position="1"/>
        <end position="31"/>
    </location>
</feature>
<evidence type="ECO:0000259" key="2">
    <source>
        <dbReference type="Pfam" id="PF20009"/>
    </source>
</evidence>
<feature type="compositionally biased region" description="Basic residues" evidence="1">
    <location>
        <begin position="1"/>
        <end position="12"/>
    </location>
</feature>
<comment type="caution">
    <text evidence="3">The sequence shown here is derived from an EMBL/GenBank/DDBJ whole genome shotgun (WGS) entry which is preliminary data.</text>
</comment>
<dbReference type="GO" id="GO:0008237">
    <property type="term" value="F:metallopeptidase activity"/>
    <property type="evidence" value="ECO:0007669"/>
    <property type="project" value="InterPro"/>
</dbReference>
<dbReference type="SUPFAM" id="SSF51126">
    <property type="entry name" value="Pectin lyase-like"/>
    <property type="match status" value="1"/>
</dbReference>
<dbReference type="InterPro" id="IPR006626">
    <property type="entry name" value="PbH1"/>
</dbReference>
<proteinExistence type="predicted"/>
<dbReference type="InterPro" id="IPR018247">
    <property type="entry name" value="EF_Hand_1_Ca_BS"/>
</dbReference>
<feature type="compositionally biased region" description="Basic residues" evidence="1">
    <location>
        <begin position="20"/>
        <end position="31"/>
    </location>
</feature>
<dbReference type="Proteomes" id="UP000239388">
    <property type="component" value="Unassembled WGS sequence"/>
</dbReference>
<dbReference type="RefSeq" id="WP_105352055.1">
    <property type="nucleotide sequence ID" value="NZ_PUIB01000007.1"/>
</dbReference>
<evidence type="ECO:0000256" key="1">
    <source>
        <dbReference type="SAM" id="MobiDB-lite"/>
    </source>
</evidence>
<feature type="region of interest" description="Disordered" evidence="1">
    <location>
        <begin position="2040"/>
        <end position="2065"/>
    </location>
</feature>
<dbReference type="SMART" id="SM00710">
    <property type="entry name" value="PbH1"/>
    <property type="match status" value="9"/>
</dbReference>
<dbReference type="PROSITE" id="PS00018">
    <property type="entry name" value="EF_HAND_1"/>
    <property type="match status" value="1"/>
</dbReference>
<dbReference type="OrthoDB" id="247526at2"/>
<organism evidence="3 4">
    <name type="scientific">Blastopirellula marina</name>
    <dbReference type="NCBI Taxonomy" id="124"/>
    <lineage>
        <taxon>Bacteria</taxon>
        <taxon>Pseudomonadati</taxon>
        <taxon>Planctomycetota</taxon>
        <taxon>Planctomycetia</taxon>
        <taxon>Pirellulales</taxon>
        <taxon>Pirellulaceae</taxon>
        <taxon>Blastopirellula</taxon>
    </lineage>
</organism>
<accession>A0A2S8G8T2</accession>
<dbReference type="InterPro" id="IPR045474">
    <property type="entry name" value="GEVED"/>
</dbReference>
<gene>
    <name evidence="3" type="ORF">C5Y98_04650</name>
</gene>
<sequence>MTNRHASKLTRAQRRDLNKKSRQLRQTKQRRMQYEPLEVRQLLDAQFSPQLVSIQPNTGELIEENDVRGIAPRSLTLNFAEIGDAGDLIDGTTVADGIVITRAGIDGKLGTADDVKITGPNSNFEGFIGIGDQPNEVVVRFGEALPDDLYRIQVTSALKDMEGQSAHAFTRNFELNLAPQVMSVVPQPVTRNQETGALEIARDMIYVYFNDDDLDPTLATNPDYYQLTFQYAESSSGSATNNDLGLGNDSQAFYPESVVYDPVTDMAMLQFSKPIEELIGASESNAGYASVFRLQIGVRGIASKGSQILDTTTLDGGTDAGSSFETAFNLSDLASSVDLQSADGLENYAPGTNLFAGNNEFRVTRGASEAVNHTTFTIDDGLGNLRTFELTTDGNVTTGNIKIDISSIGSETIDLAAAIRSAINNAASSSFNVSASTVTGFSTDRSQLRGTQGNRVSMILGNKTTGLIVDQTQALVIRGEIQNTTSYDIALPGGNDEPGHRDIELDGENHLSGEDTDGLGVTVLTYNFPEIYGVDPASQDGELLHNQITEEQMKRAREIFEIYSFYSGIEFIEVPNDIVANIGVVTGDLRALDPEIAVGEGGPIGLGGGGLAIMETADHDKPGDDEVGAKWQNTAFHEIGHVLGLQHTYDLPIGTIMGQDDVNLDFGQNVENLLPGDFDVTHLQHLYRPDVIDIDLYRFDVTETGTISAEIVAERLNDSSRLDAALTLYRRNGDGTYTAIARNNDYFSEDPFMELELEPGTYYIGVSASGNDVYDPNIEDSGFGGTSQGAYELQLRFSPTVNDSIRDTGSTVAQLNTMVVQADGSGFTDGTTITLKDGTQTRIFEFDNNGQLNDPNHVRVAILPTSLQSEIVAALVDAINNADFNVEATFTGNRIELDGLAANDPIKLDPQIIQDQSIVITSGAAAGAALDGDLDGIAGGNYNFWFRAEPSTYTGLSSNAPRTLFVDATYTKTTSTGSIDQPFKTIAAAIAAAKSANRGDVIRVIGLPGINDDPDMLDDNIAYLIGRDPLTNAPLRDGTDIVIPKGVTLMIDEGAILKFNNASIQVGSTSVTDDRSFAALQILGIPERYQPRTDSNGNVIATSIDTERVDRRVTLTSYRETTLLNEQGGERVGNASYLQGDASPGNWGGILFNQEVDREQQRGSFADSGIFLNSVIGAEFRYAGGITEVDGADVALAPIYLEESRPTINYNIIRLSAGAALSADPNSFEESNYTVYNGAPASFTPDIKRVGPDIFGNRVVNNSTNGMLVRIKSSAGQSLEEMTVTGRFDDTDMVYVIQEALHVDSTPGGAYSDMVDAIKVPHLSGVEVGSYLRFAAEDEDGIVRILAIQFVDNAFSSDPNAPSISTLAPLPDGSMADVVMTINLETELALDYTESRLAELIADRINDFRDALAFVGEGIFLDVNAEADNNIVKMDGTFAATHFTVDGFAVNVGAIVAEPVYVARLDASLVVDPNVVVKFNAGRIEVEMGANFIAEGAPGRPVVFTSLQDDRYGFGGTFDTNNNGDATSASEGDWSGIYFANASSGSIDQALIAYGGGESSVAGGLAQFNAVEIHQAVVRVTNSTFEYNADGYDETGQNTGGATRNGYMSNDNAVIFMRDSQSVVVGNNFRYNSAAVLSVDTSSLSYDLIVDWGRSTGNLDVQPGLGDNQGALIRRNLLTENDINGMVVRGGVLTTQSVWDDTDIVHVVFDTIYSTNFHTYGGIRIESSATESLVVKLLGPNAGFEATGTQLDIDDRIGGMLNVVGQAGFPVIFTDFRDDTVGAGFDQFGQAQNDTNNDDGAVNPLPGSWKGLTIDEFANDRNVQVVVESEANNLTGQGINGSPLTSQYLGQLAPDEYGGNDTQRLGYEVNGYLSNPADVDVYSFIAQPGTEVWFDIDKTSYFLDVVVELIDGDGNVLAASSNSYDQSGNSFYGQSGLLSVTNPLQKSGFYEEDLWSNNPRDAGMRVVLPGQAGTARTYHVRIRSNSDDLTSVDGNVMSGTTSGVYQLNVRLREVDEVAGSSIQFADIRYAENGISIYGQPGHSPVLGESSEDGTDNQTSGNAQSLGNVLNSDRAAISVAGELDDLTGLDVDWYQVNFDFDAVQSIKGTSDVSEYGSLIIDLDYAAGFDNANTIVSVYDSTGALIFISDRGAVNDDLMNPQTPGAEGLQDQSRGSANTGDPYLGTIMLPAGTPNNPITYYVAVSSQAQTSVQMDQFFSATAANTLVRLEPIDSVRRIVEDHIDSFDYYSTPTAPDSTSIINTDAPEENVNPYVLGDFTLFMSTYGPSADSTVLYALDPFTGAVEARVGTASQQFRDLAMSPDGTLYAYDIDSDSPLRDVDSGNFYKIDTGDASATQVTANIIETYEINPATGNLVRTNRPNPAQDGGGTGYGYMFEASTFVNNGSAAGLDLYAVGNRGDVGNNFNSDFANLLFVMDATNLNGDSSAIGMPDHTVAINTGLLADIADTNIRGDQVFRIDTSPVGGFVTGLAWIDNFVYAITDTGGLFLLNPGGGSFQTGPDGETINSQFITTLTDENGVPLRFESLTAGPARQSDGANTDYSDVLFGVTATGDIYAFNGDGDAQYVFQGNKASISTGLSGVNGLQFGTLNENLWHVTTNNLESTTDGHGISVPVDNSRLDYEGGSSIYFGNQDPVIGTNNPGYGNSWGNASTGDYNFPGDAHGSVITDTFSLYGYNASDLPTLYFTYMLDTEDQDFDYGPNPDMPATDAFRVFIAGDDGNWELLATNNTLRIDDTNRFGEIDDEFDAIGNPNYGDEVSAAAVDEELRADLDQGTEGVQSLFDNTGWRQARIDLGAFAGQENLRLRFDFSTGGSVNLGGYQASTNTDVNTEEIRVLKGSQIADGDSFTVTDVINQEQFEFEYNKGQSFIFDSAGRVADAFSPLAPANKNVFTLVSAADGTTSRTFQYVLDALDVTAGNVPIVITLNDSASEIRQKTEAAILNAFAGFDINIYDEAPDTFNIQGIVDLPQAQAPYGMTVIGSSQTTPGKTVIYYNSETTAVELATATQEAMNQTAAPEAYAQGYEMFNRFQEFIYGNGYSFDVTGSNLGHDGFLQGDDFGYASENRVGLETATNTNANQRGQDNLYRGVFFDDIIIGFAERGEMVTDATTANGFIHNLAQRENENLSGEYQLEIRRGTDYGTPEWAEFFGLNEGDLWLTPGFDFDTNDRLDQSYTIRTASGDGVGNGDRIRVSDGTDWVTFEFFDLDSIVERQRRGLTGTSTRTAYDADNNVYSIGFYNTDTEAEIATRLSNAINDHSGQIARGLISTTNGGLGVYAQLNSRSGVTTSDRVDLSPATTSDVVVVEYDVRSDDAIREAYDLDLRGDQIAAGTVAERDILGVIGDNDSVDKADGIADVDVYRFSMVANQVVEFTLSTFFANTIGVEGMLRLFVQNSNGTYSEVNMTLTEGATEDVYTYTAATTGNYFVSVAGNPAPLAANGNQAAATLSYDPTKVAKNDAGRQVKTYEGQYSLSMRVTDNLSNQVLGGYDFVNRVSNPETQDNIRFFTDPITGETAESIDIIRYDMWITDIPLLGIHYEYKSEGDSNRQRDQGQIIISSNVISNSANYGILVDAGDRNPVEEQESQGTRPHQGAPLNVPSAANANRLATGVTITNNVIYFNVDNATNSGAILYSGDSQGGTLGAVPFGRIINNTLYGTGSGDVGVRVEDAAGPTLMNNIIANFATGIQVADATSKANTVVSRTLFQGNGVNSPDVGTGNLPIILNANDPLFVDAAAGNFYLAEGSQAIDAAIDAIQERAEVSQVVNPLGIDSTPLLAPERDITGQLRVDDPNVVSSGGIGGVTFRDIGAFDRADFTGPTGYLFDPQDNDAANHDLDATPDIVQWISGPLTNISIQLLDEGEISDQVQGTGVDDSTVTTKSVKLEIVSSSKAIELKDGIDYTFDYDATNNIIRLVPISGVFQEGVLYKVTLDSDPESENVIRDIANNPIEFNHQVDDGSGILVGETRFLIQVGGLVDFGDAPDSYGTLLESDGARHNLVNDFYLGSSVDAEIDGQPTADASGDGSTDDGVYIRTVDPNNANSFLDFTLRDNITNEIYITATVPSGSKAYGFIDAWIDFNKDGDFTDPGEQILVSRALTIDAIDPAGSASGLGQLFKLSDLPDDVQLGDTMMRFRYSSTGGLSPTGLAQDGEVEDYQVTIGAAAVNPWHNSAKPLAVTKGDTSITGLDLNFVINELRNHKYTYSQAEANLAGKAVGSFKPEYDPDVIDPADVPAYLDINNDRKVTLDDLYIMLNYFTSGTVNPEPLDGEMIAESMASSEPPASNIASPVAVESQEIVASIISPAMPSTPAPASLQTESLIGSSSFIAVAPTYSELQMRSAAELMGLSTVKISDSQLADQSYVDEAIALDELCDDDQFGQLIGDMADDLSATWDAKNFGDDSDDSDSSEDDLDELAMLLSESGLGN</sequence>